<evidence type="ECO:0000256" key="1">
    <source>
        <dbReference type="ARBA" id="ARBA00004007"/>
    </source>
</evidence>
<keyword evidence="8 10" id="KW-0186">Copper</keyword>
<dbReference type="Pfam" id="PF04442">
    <property type="entry name" value="CtaG_Cox11"/>
    <property type="match status" value="1"/>
</dbReference>
<evidence type="ECO:0000313" key="11">
    <source>
        <dbReference type="EMBL" id="MFD0847201.1"/>
    </source>
</evidence>
<evidence type="ECO:0000256" key="10">
    <source>
        <dbReference type="HAMAP-Rule" id="MF_00155"/>
    </source>
</evidence>
<evidence type="ECO:0000256" key="9">
    <source>
        <dbReference type="ARBA" id="ARBA00023136"/>
    </source>
</evidence>
<comment type="subcellular location">
    <subcellularLocation>
        <location evidence="2 10">Cell inner membrane</location>
        <topology evidence="2 10">Single-pass type II membrane protein</topology>
        <orientation evidence="2 10">Periplasmic side</orientation>
    </subcellularLocation>
</comment>
<dbReference type="Gene3D" id="2.60.370.10">
    <property type="entry name" value="Ctag/Cox11"/>
    <property type="match status" value="1"/>
</dbReference>
<reference evidence="12" key="1">
    <citation type="journal article" date="2019" name="Int. J. Syst. Evol. Microbiol.">
        <title>The Global Catalogue of Microorganisms (GCM) 10K type strain sequencing project: providing services to taxonomists for standard genome sequencing and annotation.</title>
        <authorList>
            <consortium name="The Broad Institute Genomics Platform"/>
            <consortium name="The Broad Institute Genome Sequencing Center for Infectious Disease"/>
            <person name="Wu L."/>
            <person name="Ma J."/>
        </authorList>
    </citation>
    <scope>NUCLEOTIDE SEQUENCE [LARGE SCALE GENOMIC DNA]</scope>
    <source>
        <strain evidence="12">CCUG 52537</strain>
    </source>
</reference>
<evidence type="ECO:0000256" key="8">
    <source>
        <dbReference type="ARBA" id="ARBA00023008"/>
    </source>
</evidence>
<evidence type="ECO:0000256" key="6">
    <source>
        <dbReference type="ARBA" id="ARBA00022968"/>
    </source>
</evidence>
<keyword evidence="12" id="KW-1185">Reference proteome</keyword>
<feature type="topological domain" description="Cytoplasmic" evidence="10">
    <location>
        <begin position="1"/>
        <end position="6"/>
    </location>
</feature>
<dbReference type="Proteomes" id="UP001597124">
    <property type="component" value="Unassembled WGS sequence"/>
</dbReference>
<dbReference type="InterPro" id="IPR023471">
    <property type="entry name" value="CtaG/Cox11_dom_sf"/>
</dbReference>
<evidence type="ECO:0000256" key="4">
    <source>
        <dbReference type="ARBA" id="ARBA00015384"/>
    </source>
</evidence>
<keyword evidence="5 10" id="KW-0812">Transmembrane</keyword>
<proteinExistence type="inferred from homology"/>
<comment type="caution">
    <text evidence="11">The sequence shown here is derived from an EMBL/GenBank/DDBJ whole genome shotgun (WGS) entry which is preliminary data.</text>
</comment>
<sequence length="196" mass="21266">MSGERGIRRTGLIAGGVAVAMLGLAYASVPLYRLFCQVTGFGGTTMRVDENAAPNAVNKVIKVRFDANVAPGLAWIFKPVQTQATVRIGERKMAFYQATNLTDKPITGMATYNVSPDTAGGYFMKIHCFCFDQQTLQPGETVDMPVSYYIDPAILEDASARRIDEITLSYTFFPQEEETNKTAANTAVKAADGTQG</sequence>
<evidence type="ECO:0000256" key="2">
    <source>
        <dbReference type="ARBA" id="ARBA00004382"/>
    </source>
</evidence>
<dbReference type="HAMAP" id="MF_00155">
    <property type="entry name" value="CtaG"/>
    <property type="match status" value="1"/>
</dbReference>
<comment type="function">
    <text evidence="1 10">Exerts its effect at some terminal stage of cytochrome c oxidase synthesis, probably by being involved in the insertion of the copper B into subunit I.</text>
</comment>
<dbReference type="PANTHER" id="PTHR21320">
    <property type="entry name" value="CYTOCHROME C OXIDASE ASSEMBLY PROTEIN COX11-RELATED"/>
    <property type="match status" value="1"/>
</dbReference>
<keyword evidence="6 10" id="KW-0735">Signal-anchor</keyword>
<dbReference type="EMBL" id="JBHTIK010000001">
    <property type="protein sequence ID" value="MFD0847201.1"/>
    <property type="molecule type" value="Genomic_DNA"/>
</dbReference>
<keyword evidence="10" id="KW-0997">Cell inner membrane</keyword>
<dbReference type="PIRSF" id="PIRSF005413">
    <property type="entry name" value="COX11"/>
    <property type="match status" value="1"/>
</dbReference>
<evidence type="ECO:0000256" key="3">
    <source>
        <dbReference type="ARBA" id="ARBA00009620"/>
    </source>
</evidence>
<feature type="topological domain" description="Periplasmic" evidence="10">
    <location>
        <begin position="29"/>
        <end position="196"/>
    </location>
</feature>
<comment type="similarity">
    <text evidence="3 10">Belongs to the COX11/CtaG family.</text>
</comment>
<keyword evidence="7 10" id="KW-1133">Transmembrane helix</keyword>
<name>A0ABW3C0I6_SPHXN</name>
<evidence type="ECO:0000256" key="7">
    <source>
        <dbReference type="ARBA" id="ARBA00022989"/>
    </source>
</evidence>
<evidence type="ECO:0000313" key="12">
    <source>
        <dbReference type="Proteomes" id="UP001597124"/>
    </source>
</evidence>
<organism evidence="11 12">
    <name type="scientific">Sphingosinicella xenopeptidilytica</name>
    <dbReference type="NCBI Taxonomy" id="364098"/>
    <lineage>
        <taxon>Bacteria</taxon>
        <taxon>Pseudomonadati</taxon>
        <taxon>Pseudomonadota</taxon>
        <taxon>Alphaproteobacteria</taxon>
        <taxon>Sphingomonadales</taxon>
        <taxon>Sphingosinicellaceae</taxon>
        <taxon>Sphingosinicella</taxon>
    </lineage>
</organism>
<gene>
    <name evidence="10" type="primary">ctaG</name>
    <name evidence="11" type="ORF">ACFQ00_02605</name>
</gene>
<dbReference type="NCBIfam" id="NF003465">
    <property type="entry name" value="PRK05089.1"/>
    <property type="match status" value="1"/>
</dbReference>
<accession>A0ABW3C0I6</accession>
<evidence type="ECO:0000256" key="5">
    <source>
        <dbReference type="ARBA" id="ARBA00022692"/>
    </source>
</evidence>
<dbReference type="RefSeq" id="WP_381485718.1">
    <property type="nucleotide sequence ID" value="NZ_JBHTIK010000001.1"/>
</dbReference>
<dbReference type="PANTHER" id="PTHR21320:SF3">
    <property type="entry name" value="CYTOCHROME C OXIDASE ASSEMBLY PROTEIN COX11, MITOCHONDRIAL-RELATED"/>
    <property type="match status" value="1"/>
</dbReference>
<protein>
    <recommendedName>
        <fullName evidence="4 10">Cytochrome c oxidase assembly protein CtaG</fullName>
    </recommendedName>
</protein>
<keyword evidence="9 10" id="KW-0472">Membrane</keyword>
<dbReference type="SUPFAM" id="SSF110111">
    <property type="entry name" value="Ctag/Cox11"/>
    <property type="match status" value="1"/>
</dbReference>
<dbReference type="InterPro" id="IPR007533">
    <property type="entry name" value="Cyt_c_oxidase_assmbl_CtaG"/>
</dbReference>
<keyword evidence="10" id="KW-1003">Cell membrane</keyword>